<evidence type="ECO:0000256" key="1">
    <source>
        <dbReference type="ARBA" id="ARBA00005187"/>
    </source>
</evidence>
<dbReference type="GO" id="GO:0005829">
    <property type="term" value="C:cytosol"/>
    <property type="evidence" value="ECO:0007669"/>
    <property type="project" value="TreeGrafter"/>
</dbReference>
<evidence type="ECO:0000256" key="6">
    <source>
        <dbReference type="ARBA" id="ARBA00022962"/>
    </source>
</evidence>
<dbReference type="Pfam" id="PF00733">
    <property type="entry name" value="Asn_synthase"/>
    <property type="match status" value="1"/>
</dbReference>
<dbReference type="AlphaFoldDB" id="A0A4P6I624"/>
<dbReference type="InterPro" id="IPR029055">
    <property type="entry name" value="Ntn_hydrolases_N"/>
</dbReference>
<sequence>MCGICGSYRPSGATPHDARLVAAMNDVLRHRGPDDEGLFQGRQCVLGHRRLSIIDLSRDGRQPMASPDGRYQLVFNGEIYNYIELRQELEAAGDVFRTKTDTEVLLAAYRRFGPDCLHRLNGMFAFAVHDTAAGTLFLARDRFGVKPLYYTTAPGVTRFASEIKALLLDPAVSRAVNEQSLFEYLVFNRTDIQDETFLADVTRLPKGCYALCDAQGLRVCRWWSPLDHLDKHADVDEQEAARTVEELLVSAVALRMRSDVPVGVCLSGGLDSSVILGIVYAHHDPGEAFQAFSAVFPGHPLDESGFVDALAARYPFCGRRTSPSAADALDQAASLAWTLDEPTTGFSFFAQHEVMRLAKACGVVVLLDGQGGDEGFAGYQYLHGFNLRRLWKQGRFGELGLELLRVVARRQERAALETFAYLSLPRAVRARLLLAATPCVRRDFFWAHLGRSLIERDFFTADSLNMGLARHFQYKLEHLLRTEDRNSMAFSLETRLPYLDYRLVEYLLGLPDAHKLRRGETKVLQKRAVGRYSLPEIVARKDKIGFAAPGDVWLRAPAWQRLAADSYAFLAARFPGVFTPAGPKPGQADLSYKHVQTAAWLSALAAWPTVSAE</sequence>
<evidence type="ECO:0000256" key="4">
    <source>
        <dbReference type="ARBA" id="ARBA00022741"/>
    </source>
</evidence>
<gene>
    <name evidence="11" type="primary">asnB</name>
    <name evidence="11" type="ORF">C3Y92_20025</name>
</gene>
<dbReference type="GO" id="GO:0006529">
    <property type="term" value="P:asparagine biosynthetic process"/>
    <property type="evidence" value="ECO:0007669"/>
    <property type="project" value="UniProtKB-KW"/>
</dbReference>
<geneLocation type="plasmid" evidence="12">
    <name>pdcar1</name>
</geneLocation>
<dbReference type="PANTHER" id="PTHR43284">
    <property type="entry name" value="ASPARAGINE SYNTHETASE (GLUTAMINE-HYDROLYZING)"/>
    <property type="match status" value="1"/>
</dbReference>
<keyword evidence="8" id="KW-0061">Asparagine biosynthesis</keyword>
<accession>A0A4P6I624</accession>
<protein>
    <recommendedName>
        <fullName evidence="3">asparagine synthase (glutamine-hydrolyzing)</fullName>
        <ecNumber evidence="3">6.3.5.4</ecNumber>
    </recommendedName>
</protein>
<reference evidence="11 12" key="1">
    <citation type="submission" date="2018-02" db="EMBL/GenBank/DDBJ databases">
        <title>Genome sequence of Desulfovibrio carbinolicus DSM 3852.</title>
        <authorList>
            <person name="Wilbanks E."/>
            <person name="Skennerton C.T."/>
            <person name="Orphan V.J."/>
        </authorList>
    </citation>
    <scope>NUCLEOTIDE SEQUENCE [LARGE SCALE GENOMIC DNA]</scope>
    <source>
        <strain evidence="11 12">DSM 3852</strain>
        <plasmid evidence="12">pdcar1</plasmid>
    </source>
</reference>
<comment type="catalytic activity">
    <reaction evidence="7">
        <text>L-aspartate + L-glutamine + ATP + H2O = L-asparagine + L-glutamate + AMP + diphosphate + H(+)</text>
        <dbReference type="Rhea" id="RHEA:12228"/>
        <dbReference type="ChEBI" id="CHEBI:15377"/>
        <dbReference type="ChEBI" id="CHEBI:15378"/>
        <dbReference type="ChEBI" id="CHEBI:29985"/>
        <dbReference type="ChEBI" id="CHEBI:29991"/>
        <dbReference type="ChEBI" id="CHEBI:30616"/>
        <dbReference type="ChEBI" id="CHEBI:33019"/>
        <dbReference type="ChEBI" id="CHEBI:58048"/>
        <dbReference type="ChEBI" id="CHEBI:58359"/>
        <dbReference type="ChEBI" id="CHEBI:456215"/>
        <dbReference type="EC" id="6.3.5.4"/>
    </reaction>
</comment>
<dbReference type="InterPro" id="IPR017932">
    <property type="entry name" value="GATase_2_dom"/>
</dbReference>
<dbReference type="SUPFAM" id="SSF56235">
    <property type="entry name" value="N-terminal nucleophile aminohydrolases (Ntn hydrolases)"/>
    <property type="match status" value="1"/>
</dbReference>
<evidence type="ECO:0000256" key="9">
    <source>
        <dbReference type="PIRSR" id="PIRSR001589-2"/>
    </source>
</evidence>
<dbReference type="GO" id="GO:0005524">
    <property type="term" value="F:ATP binding"/>
    <property type="evidence" value="ECO:0007669"/>
    <property type="project" value="UniProtKB-KW"/>
</dbReference>
<evidence type="ECO:0000256" key="7">
    <source>
        <dbReference type="ARBA" id="ARBA00048741"/>
    </source>
</evidence>
<dbReference type="InterPro" id="IPR001962">
    <property type="entry name" value="Asn_synthase"/>
</dbReference>
<keyword evidence="4 9" id="KW-0547">Nucleotide-binding</keyword>
<dbReference type="Pfam" id="PF13537">
    <property type="entry name" value="GATase_7"/>
    <property type="match status" value="1"/>
</dbReference>
<keyword evidence="5 9" id="KW-0067">ATP-binding</keyword>
<dbReference type="PIRSF" id="PIRSF001589">
    <property type="entry name" value="Asn_synthetase_glu-h"/>
    <property type="match status" value="1"/>
</dbReference>
<dbReference type="InterPro" id="IPR006426">
    <property type="entry name" value="Asn_synth_AEB"/>
</dbReference>
<dbReference type="GO" id="GO:0004066">
    <property type="term" value="F:asparagine synthase (glutamine-hydrolyzing) activity"/>
    <property type="evidence" value="ECO:0007669"/>
    <property type="project" value="UniProtKB-EC"/>
</dbReference>
<evidence type="ECO:0000256" key="2">
    <source>
        <dbReference type="ARBA" id="ARBA00005752"/>
    </source>
</evidence>
<keyword evidence="12" id="KW-1185">Reference proteome</keyword>
<evidence type="ECO:0000256" key="3">
    <source>
        <dbReference type="ARBA" id="ARBA00012737"/>
    </source>
</evidence>
<keyword evidence="6 8" id="KW-0315">Glutamine amidotransferase</keyword>
<dbReference type="InterPro" id="IPR051786">
    <property type="entry name" value="ASN_synthetase/amidase"/>
</dbReference>
<dbReference type="PROSITE" id="PS51278">
    <property type="entry name" value="GATASE_TYPE_2"/>
    <property type="match status" value="1"/>
</dbReference>
<dbReference type="NCBIfam" id="TIGR01536">
    <property type="entry name" value="asn_synth_AEB"/>
    <property type="match status" value="1"/>
</dbReference>
<feature type="binding site" evidence="9">
    <location>
        <position position="101"/>
    </location>
    <ligand>
        <name>L-glutamine</name>
        <dbReference type="ChEBI" id="CHEBI:58359"/>
    </ligand>
</feature>
<evidence type="ECO:0000256" key="5">
    <source>
        <dbReference type="ARBA" id="ARBA00022840"/>
    </source>
</evidence>
<dbReference type="EMBL" id="CP026539">
    <property type="protein sequence ID" value="QAZ69579.1"/>
    <property type="molecule type" value="Genomic_DNA"/>
</dbReference>
<dbReference type="PANTHER" id="PTHR43284:SF1">
    <property type="entry name" value="ASPARAGINE SYNTHETASE"/>
    <property type="match status" value="1"/>
</dbReference>
<organism evidence="11 12">
    <name type="scientific">Solidesulfovibrio carbinolicus</name>
    <dbReference type="NCBI Taxonomy" id="296842"/>
    <lineage>
        <taxon>Bacteria</taxon>
        <taxon>Pseudomonadati</taxon>
        <taxon>Thermodesulfobacteriota</taxon>
        <taxon>Desulfovibrionia</taxon>
        <taxon>Desulfovibrionales</taxon>
        <taxon>Desulfovibrionaceae</taxon>
        <taxon>Solidesulfovibrio</taxon>
    </lineage>
</organism>
<evidence type="ECO:0000259" key="10">
    <source>
        <dbReference type="PROSITE" id="PS51278"/>
    </source>
</evidence>
<keyword evidence="8" id="KW-0028">Amino-acid biosynthesis</keyword>
<dbReference type="Gene3D" id="3.60.20.10">
    <property type="entry name" value="Glutamine Phosphoribosylpyrophosphate, subunit 1, domain 1"/>
    <property type="match status" value="1"/>
</dbReference>
<feature type="domain" description="Glutamine amidotransferase type-2" evidence="10">
    <location>
        <begin position="2"/>
        <end position="215"/>
    </location>
</feature>
<dbReference type="Proteomes" id="UP000293296">
    <property type="component" value="Plasmid pDCAR1"/>
</dbReference>
<dbReference type="Gene3D" id="3.40.50.620">
    <property type="entry name" value="HUPs"/>
    <property type="match status" value="1"/>
</dbReference>
<dbReference type="InterPro" id="IPR014729">
    <property type="entry name" value="Rossmann-like_a/b/a_fold"/>
</dbReference>
<comment type="similarity">
    <text evidence="2">Belongs to the asparagine synthetase family.</text>
</comment>
<dbReference type="EC" id="6.3.5.4" evidence="3"/>
<keyword evidence="11" id="KW-0614">Plasmid</keyword>
<dbReference type="RefSeq" id="WP_129356000.1">
    <property type="nucleotide sequence ID" value="NZ_CP026539.1"/>
</dbReference>
<dbReference type="CDD" id="cd00712">
    <property type="entry name" value="AsnB"/>
    <property type="match status" value="1"/>
</dbReference>
<dbReference type="CDD" id="cd01991">
    <property type="entry name" value="Asn_synthase_B_C"/>
    <property type="match status" value="1"/>
</dbReference>
<dbReference type="SUPFAM" id="SSF52402">
    <property type="entry name" value="Adenine nucleotide alpha hydrolases-like"/>
    <property type="match status" value="1"/>
</dbReference>
<evidence type="ECO:0000256" key="8">
    <source>
        <dbReference type="PIRSR" id="PIRSR001589-1"/>
    </source>
</evidence>
<dbReference type="KEGG" id="dcb:C3Y92_20025"/>
<feature type="active site" description="For GATase activity" evidence="8">
    <location>
        <position position="2"/>
    </location>
</feature>
<dbReference type="OrthoDB" id="9763290at2"/>
<dbReference type="InterPro" id="IPR033738">
    <property type="entry name" value="AsnB_N"/>
</dbReference>
<evidence type="ECO:0000313" key="12">
    <source>
        <dbReference type="Proteomes" id="UP000293296"/>
    </source>
</evidence>
<evidence type="ECO:0000313" key="11">
    <source>
        <dbReference type="EMBL" id="QAZ69579.1"/>
    </source>
</evidence>
<name>A0A4P6I624_9BACT</name>
<proteinExistence type="inferred from homology"/>
<comment type="pathway">
    <text evidence="1">Amino-acid biosynthesis; L-asparagine biosynthesis; L-asparagine from L-aspartate (L-Gln route): step 1/1.</text>
</comment>